<protein>
    <recommendedName>
        <fullName evidence="5">Septum formation initiator</fullName>
    </recommendedName>
</protein>
<keyword evidence="2" id="KW-1133">Transmembrane helix</keyword>
<evidence type="ECO:0000313" key="4">
    <source>
        <dbReference type="Proteomes" id="UP000229459"/>
    </source>
</evidence>
<sequence>MQINKLLPWFLILCIVFLIISIISNIYAMVKAQNRLLDAEQKVASLEKEQQHLIEEKTQQTSQNYLEGQIRNNLKLVMPGETLVVIPSQLKQLDEETVYKYTPKDKQENSTQRPLDEWVALIL</sequence>
<keyword evidence="2" id="KW-0472">Membrane</keyword>
<accession>A0A2H0B7C7</accession>
<evidence type="ECO:0000256" key="1">
    <source>
        <dbReference type="SAM" id="Coils"/>
    </source>
</evidence>
<dbReference type="EMBL" id="PCSR01000010">
    <property type="protein sequence ID" value="PIP53539.1"/>
    <property type="molecule type" value="Genomic_DNA"/>
</dbReference>
<organism evidence="3 4">
    <name type="scientific">Candidatus Beckwithbacteria bacterium CG23_combo_of_CG06-09_8_20_14_all_34_8</name>
    <dbReference type="NCBI Taxonomy" id="1974497"/>
    <lineage>
        <taxon>Bacteria</taxon>
        <taxon>Candidatus Beckwithiibacteriota</taxon>
    </lineage>
</organism>
<gene>
    <name evidence="3" type="ORF">COX08_00405</name>
</gene>
<dbReference type="AlphaFoldDB" id="A0A2H0B7C7"/>
<dbReference type="InterPro" id="IPR007060">
    <property type="entry name" value="FtsL/DivIC"/>
</dbReference>
<evidence type="ECO:0000313" key="3">
    <source>
        <dbReference type="EMBL" id="PIP53539.1"/>
    </source>
</evidence>
<comment type="caution">
    <text evidence="3">The sequence shown here is derived from an EMBL/GenBank/DDBJ whole genome shotgun (WGS) entry which is preliminary data.</text>
</comment>
<dbReference type="Pfam" id="PF04977">
    <property type="entry name" value="DivIC"/>
    <property type="match status" value="1"/>
</dbReference>
<dbReference type="Proteomes" id="UP000229459">
    <property type="component" value="Unassembled WGS sequence"/>
</dbReference>
<name>A0A2H0B7C7_9BACT</name>
<reference evidence="3 4" key="1">
    <citation type="submission" date="2017-09" db="EMBL/GenBank/DDBJ databases">
        <title>Depth-based differentiation of microbial function through sediment-hosted aquifers and enrichment of novel symbionts in the deep terrestrial subsurface.</title>
        <authorList>
            <person name="Probst A.J."/>
            <person name="Ladd B."/>
            <person name="Jarett J.K."/>
            <person name="Geller-Mcgrath D.E."/>
            <person name="Sieber C.M."/>
            <person name="Emerson J.B."/>
            <person name="Anantharaman K."/>
            <person name="Thomas B.C."/>
            <person name="Malmstrom R."/>
            <person name="Stieglmeier M."/>
            <person name="Klingl A."/>
            <person name="Woyke T."/>
            <person name="Ryan C.M."/>
            <person name="Banfield J.F."/>
        </authorList>
    </citation>
    <scope>NUCLEOTIDE SEQUENCE [LARGE SCALE GENOMIC DNA]</scope>
    <source>
        <strain evidence="3">CG23_combo_of_CG06-09_8_20_14_all_34_8</strain>
    </source>
</reference>
<feature type="coiled-coil region" evidence="1">
    <location>
        <begin position="29"/>
        <end position="63"/>
    </location>
</feature>
<keyword evidence="2" id="KW-0812">Transmembrane</keyword>
<proteinExistence type="predicted"/>
<keyword evidence="1" id="KW-0175">Coiled coil</keyword>
<evidence type="ECO:0000256" key="2">
    <source>
        <dbReference type="SAM" id="Phobius"/>
    </source>
</evidence>
<evidence type="ECO:0008006" key="5">
    <source>
        <dbReference type="Google" id="ProtNLM"/>
    </source>
</evidence>
<feature type="transmembrane region" description="Helical" evidence="2">
    <location>
        <begin position="6"/>
        <end position="28"/>
    </location>
</feature>